<dbReference type="CDD" id="cd12117">
    <property type="entry name" value="A_NRPS_Srf_like"/>
    <property type="match status" value="3"/>
</dbReference>
<dbReference type="InterPro" id="IPR001242">
    <property type="entry name" value="Condensation_dom"/>
</dbReference>
<proteinExistence type="predicted"/>
<comment type="caution">
    <text evidence="5">The sequence shown here is derived from an EMBL/GenBank/DDBJ whole genome shotgun (WGS) entry which is preliminary data.</text>
</comment>
<dbReference type="InterPro" id="IPR009081">
    <property type="entry name" value="PP-bd_ACP"/>
</dbReference>
<dbReference type="Gene3D" id="3.30.300.30">
    <property type="match status" value="3"/>
</dbReference>
<keyword evidence="2" id="KW-0596">Phosphopantetheine</keyword>
<dbReference type="SUPFAM" id="SSF52777">
    <property type="entry name" value="CoA-dependent acyltransferases"/>
    <property type="match status" value="4"/>
</dbReference>
<evidence type="ECO:0000313" key="5">
    <source>
        <dbReference type="EMBL" id="MFF5924380.1"/>
    </source>
</evidence>
<accession>A0ABW6Y438</accession>
<dbReference type="PANTHER" id="PTHR45527">
    <property type="entry name" value="NONRIBOSOMAL PEPTIDE SYNTHETASE"/>
    <property type="match status" value="1"/>
</dbReference>
<dbReference type="Proteomes" id="UP001602370">
    <property type="component" value="Unassembled WGS sequence"/>
</dbReference>
<keyword evidence="3" id="KW-0597">Phosphoprotein</keyword>
<dbReference type="InterPro" id="IPR000873">
    <property type="entry name" value="AMP-dep_synth/lig_dom"/>
</dbReference>
<dbReference type="SUPFAM" id="SSF47336">
    <property type="entry name" value="ACP-like"/>
    <property type="match status" value="3"/>
</dbReference>
<evidence type="ECO:0000256" key="2">
    <source>
        <dbReference type="ARBA" id="ARBA00022450"/>
    </source>
</evidence>
<feature type="domain" description="Carrier" evidence="4">
    <location>
        <begin position="2644"/>
        <end position="2719"/>
    </location>
</feature>
<dbReference type="InterPro" id="IPR045851">
    <property type="entry name" value="AMP-bd_C_sf"/>
</dbReference>
<dbReference type="PANTHER" id="PTHR45527:SF1">
    <property type="entry name" value="FATTY ACID SYNTHASE"/>
    <property type="match status" value="1"/>
</dbReference>
<dbReference type="NCBIfam" id="NF003417">
    <property type="entry name" value="PRK04813.1"/>
    <property type="match status" value="3"/>
</dbReference>
<protein>
    <submittedName>
        <fullName evidence="5">Amino acid adenylation domain-containing protein</fullName>
    </submittedName>
</protein>
<dbReference type="InterPro" id="IPR020845">
    <property type="entry name" value="AMP-binding_CS"/>
</dbReference>
<dbReference type="InterPro" id="IPR010071">
    <property type="entry name" value="AA_adenyl_dom"/>
</dbReference>
<dbReference type="Pfam" id="PF00501">
    <property type="entry name" value="AMP-binding"/>
    <property type="match status" value="3"/>
</dbReference>
<evidence type="ECO:0000259" key="4">
    <source>
        <dbReference type="PROSITE" id="PS50075"/>
    </source>
</evidence>
<dbReference type="PROSITE" id="PS00455">
    <property type="entry name" value="AMP_BINDING"/>
    <property type="match status" value="2"/>
</dbReference>
<dbReference type="EMBL" id="JBIBDZ010000027">
    <property type="protein sequence ID" value="MFF5924380.1"/>
    <property type="molecule type" value="Genomic_DNA"/>
</dbReference>
<dbReference type="PROSITE" id="PS00012">
    <property type="entry name" value="PHOSPHOPANTETHEINE"/>
    <property type="match status" value="3"/>
</dbReference>
<dbReference type="Gene3D" id="3.30.559.30">
    <property type="entry name" value="Nonribosomal peptide synthetase, condensation domain"/>
    <property type="match status" value="2"/>
</dbReference>
<dbReference type="Gene3D" id="3.40.50.980">
    <property type="match status" value="6"/>
</dbReference>
<dbReference type="NCBIfam" id="TIGR01733">
    <property type="entry name" value="AA-adenyl-dom"/>
    <property type="match status" value="3"/>
</dbReference>
<name>A0ABW6Y438_9ACTN</name>
<dbReference type="Pfam" id="PF00668">
    <property type="entry name" value="Condensation"/>
    <property type="match status" value="2"/>
</dbReference>
<dbReference type="Gene3D" id="3.30.559.10">
    <property type="entry name" value="Chloramphenicol acetyltransferase-like domain"/>
    <property type="match status" value="2"/>
</dbReference>
<reference evidence="5 6" key="1">
    <citation type="submission" date="2024-10" db="EMBL/GenBank/DDBJ databases">
        <title>The Natural Products Discovery Center: Release of the First 8490 Sequenced Strains for Exploring Actinobacteria Biosynthetic Diversity.</title>
        <authorList>
            <person name="Kalkreuter E."/>
            <person name="Kautsar S.A."/>
            <person name="Yang D."/>
            <person name="Bader C.D."/>
            <person name="Teijaro C.N."/>
            <person name="Fluegel L."/>
            <person name="Davis C.M."/>
            <person name="Simpson J.R."/>
            <person name="Lauterbach L."/>
            <person name="Steele A.D."/>
            <person name="Gui C."/>
            <person name="Meng S."/>
            <person name="Li G."/>
            <person name="Viehrig K."/>
            <person name="Ye F."/>
            <person name="Su P."/>
            <person name="Kiefer A.F."/>
            <person name="Nichols A."/>
            <person name="Cepeda A.J."/>
            <person name="Yan W."/>
            <person name="Fan B."/>
            <person name="Jiang Y."/>
            <person name="Adhikari A."/>
            <person name="Zheng C.-J."/>
            <person name="Schuster L."/>
            <person name="Cowan T.M."/>
            <person name="Smanski M.J."/>
            <person name="Chevrette M.G."/>
            <person name="De Carvalho L.P.S."/>
            <person name="Shen B."/>
        </authorList>
    </citation>
    <scope>NUCLEOTIDE SEQUENCE [LARGE SCALE GENOMIC DNA]</scope>
    <source>
        <strain evidence="5 6">NPDC012605</strain>
    </source>
</reference>
<dbReference type="RefSeq" id="WP_388312301.1">
    <property type="nucleotide sequence ID" value="NZ_JBIBDZ010000027.1"/>
</dbReference>
<dbReference type="Pfam" id="PF13193">
    <property type="entry name" value="AMP-binding_C"/>
    <property type="match status" value="3"/>
</dbReference>
<dbReference type="Gene3D" id="1.10.1200.10">
    <property type="entry name" value="ACP-like"/>
    <property type="match status" value="2"/>
</dbReference>
<keyword evidence="6" id="KW-1185">Reference proteome</keyword>
<dbReference type="SMART" id="SM00823">
    <property type="entry name" value="PKS_PP"/>
    <property type="match status" value="3"/>
</dbReference>
<dbReference type="Gene3D" id="2.30.38.10">
    <property type="entry name" value="Luciferase, Domain 3"/>
    <property type="match status" value="3"/>
</dbReference>
<dbReference type="Gene3D" id="3.40.50.1820">
    <property type="entry name" value="alpha/beta hydrolase"/>
    <property type="match status" value="1"/>
</dbReference>
<dbReference type="InterPro" id="IPR006162">
    <property type="entry name" value="Ppantetheine_attach_site"/>
</dbReference>
<organism evidence="5 6">
    <name type="scientific">Streptomyces flavochromogenes</name>
    <dbReference type="NCBI Taxonomy" id="68199"/>
    <lineage>
        <taxon>Bacteria</taxon>
        <taxon>Bacillati</taxon>
        <taxon>Actinomycetota</taxon>
        <taxon>Actinomycetes</taxon>
        <taxon>Kitasatosporales</taxon>
        <taxon>Streptomycetaceae</taxon>
        <taxon>Streptomyces</taxon>
    </lineage>
</organism>
<dbReference type="InterPro" id="IPR023213">
    <property type="entry name" value="CAT-like_dom_sf"/>
</dbReference>
<feature type="domain" description="Carrier" evidence="4">
    <location>
        <begin position="1591"/>
        <end position="1666"/>
    </location>
</feature>
<feature type="domain" description="Carrier" evidence="4">
    <location>
        <begin position="534"/>
        <end position="609"/>
    </location>
</feature>
<dbReference type="Pfam" id="PF00550">
    <property type="entry name" value="PP-binding"/>
    <property type="match status" value="3"/>
</dbReference>
<dbReference type="InterPro" id="IPR036736">
    <property type="entry name" value="ACP-like_sf"/>
</dbReference>
<dbReference type="InterPro" id="IPR025110">
    <property type="entry name" value="AMP-bd_C"/>
</dbReference>
<evidence type="ECO:0000256" key="1">
    <source>
        <dbReference type="ARBA" id="ARBA00001957"/>
    </source>
</evidence>
<evidence type="ECO:0000313" key="6">
    <source>
        <dbReference type="Proteomes" id="UP001602370"/>
    </source>
</evidence>
<dbReference type="PROSITE" id="PS50075">
    <property type="entry name" value="CARRIER"/>
    <property type="match status" value="3"/>
</dbReference>
<gene>
    <name evidence="5" type="ORF">ACFY8C_39835</name>
</gene>
<dbReference type="InterPro" id="IPR020806">
    <property type="entry name" value="PKS_PP-bd"/>
</dbReference>
<comment type="cofactor">
    <cofactor evidence="1">
        <name>pantetheine 4'-phosphate</name>
        <dbReference type="ChEBI" id="CHEBI:47942"/>
    </cofactor>
</comment>
<dbReference type="InterPro" id="IPR029058">
    <property type="entry name" value="AB_hydrolase_fold"/>
</dbReference>
<evidence type="ECO:0000256" key="3">
    <source>
        <dbReference type="ARBA" id="ARBA00022553"/>
    </source>
</evidence>
<dbReference type="SUPFAM" id="SSF56801">
    <property type="entry name" value="Acetyl-CoA synthetase-like"/>
    <property type="match status" value="3"/>
</dbReference>
<sequence length="2735" mass="294348">MSHQHSVLAPAVDIDAYNSTAVRLPEGALHELFAAQAARTPDAVALVCGERELTYRELDSAATVLAHRLRDRGVRPGDAVGLFQDRSLAYVVAMLAVLQAGGAYVPLDPRQPEERRAFILADTGAVLLLTDRDEREAAFAGDLPVLRLTEDVTVPEGDGAAALDVAVHPDQLAYVMYTSGSSGVPKGVANTHRNVVELALDPWWASGAGDRHRRVLAYSPLAFDSSTYELWVPLLSGGTAVVFSAPKVDIGELARVIARQGITAVYFTTALFDAMASEAVESLSGLREIWTGGDVLSATALQRVLDACPDTSVVHAYGPTESTVFCSYQAFGPGERVVERLHLGVPMANTRMYVLDEGLRPVVPGVVGELYVAGSHLARGYVGRSALSAERFVADPFGPAGERMYRTGDLARWNEFGEVVFEGRADQQVKLRGFRIELGEIETALLAHDSVAQAAVIVREDRPGDKRLVAYVVPALDTRIDPGALHGHSADRLAEYMVPSAFVALPELPLTANGKLDRRALPQPVLSGEGDGRAPRNPVEEVLCGLFADALGEPAVSIDDDFFRLGGHSLLATRLVGRVRTALATELSLRDFFVYPTVAGLARLITVGAGQTPRPALTAAGRSDDDLPLSAAQRRLWFLDQMEGPSATYNIPLAVRLTGAVDQEALRQALGDVIARHEILRTSYPVHEGEPRQHIADPEQVVVPLTVATVTDDELPARLAEETAHLFDLAAEIPLHAVLLELEPTRSVLVLVVHHIASDGWSTTPLMRDFGAAYTARAQGTAPAWEPLPAQYADYSLWQRDLLADHEEGQLAHWREALAQLPTEVTLPTSRPRPVVASYRGATHTVHCPAETHRALSTLAREHGVTLFMVAQAATVALLSRSGAGTDIPLGSLVAGRTDEALEDLVGFFVNTLVLRTDASGDPTFRELLDRVRETDLGAWAHQDVPFDRLVETLNPERSAARHPLFQVMLTLAEAAEAAPRLPGVRAETGQLNAGSAKFDLTVNFYEHRDRVGHPNGLDIVLEYATDLYDPDTVEAAGERLARVLDAVIADPDVKVADIELLTPAQRHALLADYNDTAVPLPEGALHELFAAQAARTPDAVALVCEGRETTYRDLDRASDAFAARLAARGVRPGAAVALFLDRSAEFVVAALAVLKAGGAYVPLDPRQPEERLAFILADTGAPLLVTDRAARKVGFAADVDTLPAPDVRELLAEADITAPERRFHPDQLAYVMYTSGSSGVPKGVANTHRNVVELALDPWWASGAGDRHRRVLAYSPLAFDSSTYELWVPLLSGGTAVVLSAPKVDIGELARVITRQGITAVYFTTALFDAMASEAVESLSGLREIWTGGDVLSATALQRVLDACPDTSVVHAYGPTESTVFCSYQAFGPGERVVERLHLGVPMANTRMYVLDEGLRPVVPGVVGELYVAGSHLARGYVGRSALSAERFVADPFGPAGERMYRTGDLARWNEFGEVVFEGRADQQVKLRGFRIELGEIETALLAHDSVAQAAVIVREDRPGDKRLVAYAVPAPGTRIDTDGLRRHCAQRLAEYMVPSAFVELDVLPLTANGKLDRRTLPAPRLGTGPGGRQGRTPVEEVLCGLFADALGLPAVSIDDDFFRLGGHSLLGTRLVSRIRHTLGAQVSVRDLFRCPSVAGFAEFLADPGAEGQGRRPALGAGERPERVPLSAAQRRLWFLAQMEGASATYNIPLAVRLTGVLDADALRLALADVVGRHEALRTVFPAEQGTPHQVVVPAAGAHLDLPVIPATRDALPAVLRDLSATTFDLARELPVRADLVRIADDEHVLLLVTHHIASDGWSHTPLMRDLGAAYTARVDGAAPEWEPLPVQYADYALWQQALLAADEERQLDHWRTALDRLPEEVTLPADRARPATASYRGASLTVQCPADLHTALTRLARENGTTLFMVAQAATAVLLSRSGAGADIPLGSPVAGRTDEALEDLVGFFVNTLVLRTDVSGNPTFRELLERVRATDLAAWAHQDVPFDRLVETLNPERSAARHPLFQVMLSVTDAAGPVPQLPGLRAESEFTALDIAKFDLTFTFQEHRAADGGPADLGITVEYATDLYEAASVSAVTARLVRLLEAAAGAPDVPIGDLDVLAADERTRLLDTWHGTARSRPAASLPQLFAAQVARTPDAVAVTLGGERLTYADLDRRANRLAHRLIAEGVRPGSRVILFLERSLEAVVAILAVVKAGAVYVPLDTRYPADRIELIVRMSGGTLFLTDRARVDLELPPGSSFMTIAQAISPDLPDTAPEVDVHPEQLAYAMFTSGSTGVPKGVAVTHRNITELAADTRFTGDAHRRVLLHSPLAFDATTYELWAPLLSGGTLVVAPPGLLDTAALASVLAAESITGLWLTVGLFRLVAEEDPAAFAGLGEVWTGGDVVPPEAVRRVMEACPHLTVVNAYGPTETTTFATSHEIHRPFDYEGALPIGRPLDNTRLYVLDDHLGLLPAGVQGELYIAGTGLAQGYLDRPALTAERFVADPYGPPGSRMYRTGDLVRWSREGEIEYLGRADQQVKLRGFRIEPGEIESALVAHDSVAQAAVIVREDRPGDKRLVAYLVGHGGTAPDPDVLRTHADGLLPDYMVPSAFVVLEALPLTSNGKLDRRALPAPAATTVSSGRQPRNPREEVLCGLFADVLGVPAVTIDDDFFRLGGHSLLATRLISRIRTALGAELPVPTLFENPNVAALAERLDRAETARPKLRPMRRMGASQ</sequence>
<dbReference type="CDD" id="cd19540">
    <property type="entry name" value="LCL_NRPS-like"/>
    <property type="match status" value="2"/>
</dbReference>